<sequence>MSVVRHKEYEREWLLRLRTDGLQDMYETNLNLRAEGPIHYSRMNSSAINQFEKNIIQDSARESRFFDIQGFAPVDGIQGADAEARVCDGFTASKDATTTPHSRGNNGRCYDTRSINSLDTVDDDAKNRRII</sequence>
<evidence type="ECO:0000313" key="1">
    <source>
        <dbReference type="EMBL" id="KAJ1997929.1"/>
    </source>
</evidence>
<comment type="caution">
    <text evidence="1">The sequence shown here is derived from an EMBL/GenBank/DDBJ whole genome shotgun (WGS) entry which is preliminary data.</text>
</comment>
<name>A0A9W8BDV1_9FUNG</name>
<dbReference type="OrthoDB" id="5585295at2759"/>
<gene>
    <name evidence="1" type="ORF">H4R26_005648</name>
</gene>
<dbReference type="AlphaFoldDB" id="A0A9W8BDV1"/>
<evidence type="ECO:0000313" key="2">
    <source>
        <dbReference type="Proteomes" id="UP001150907"/>
    </source>
</evidence>
<organism evidence="1 2">
    <name type="scientific">Coemansia thaxteri</name>
    <dbReference type="NCBI Taxonomy" id="2663907"/>
    <lineage>
        <taxon>Eukaryota</taxon>
        <taxon>Fungi</taxon>
        <taxon>Fungi incertae sedis</taxon>
        <taxon>Zoopagomycota</taxon>
        <taxon>Kickxellomycotina</taxon>
        <taxon>Kickxellomycetes</taxon>
        <taxon>Kickxellales</taxon>
        <taxon>Kickxellaceae</taxon>
        <taxon>Coemansia</taxon>
    </lineage>
</organism>
<accession>A0A9W8BDV1</accession>
<reference evidence="1" key="1">
    <citation type="submission" date="2022-07" db="EMBL/GenBank/DDBJ databases">
        <title>Phylogenomic reconstructions and comparative analyses of Kickxellomycotina fungi.</title>
        <authorList>
            <person name="Reynolds N.K."/>
            <person name="Stajich J.E."/>
            <person name="Barry K."/>
            <person name="Grigoriev I.V."/>
            <person name="Crous P."/>
            <person name="Smith M.E."/>
        </authorList>
    </citation>
    <scope>NUCLEOTIDE SEQUENCE</scope>
    <source>
        <strain evidence="1">IMI 214461</strain>
    </source>
</reference>
<keyword evidence="2" id="KW-1185">Reference proteome</keyword>
<protein>
    <submittedName>
        <fullName evidence="1">Uncharacterized protein</fullName>
    </submittedName>
</protein>
<dbReference type="Proteomes" id="UP001150907">
    <property type="component" value="Unassembled WGS sequence"/>
</dbReference>
<dbReference type="EMBL" id="JANBQF010001144">
    <property type="protein sequence ID" value="KAJ1997929.1"/>
    <property type="molecule type" value="Genomic_DNA"/>
</dbReference>
<proteinExistence type="predicted"/>